<reference evidence="2" key="1">
    <citation type="submission" date="2022-10" db="EMBL/GenBank/DDBJ databases">
        <title>Culturing micro-colonial fungi from biological soil crusts in the Mojave desert and describing Neophaeococcomyces mojavensis, and introducing the new genera and species Taxawa tesnikishii.</title>
        <authorList>
            <person name="Kurbessoian T."/>
            <person name="Stajich J.E."/>
        </authorList>
    </citation>
    <scope>NUCLEOTIDE SEQUENCE</scope>
    <source>
        <strain evidence="2">TK_41</strain>
    </source>
</reference>
<feature type="transmembrane region" description="Helical" evidence="1">
    <location>
        <begin position="432"/>
        <end position="454"/>
    </location>
</feature>
<keyword evidence="1" id="KW-0812">Transmembrane</keyword>
<protein>
    <submittedName>
        <fullName evidence="2">Uncharacterized protein</fullName>
    </submittedName>
</protein>
<gene>
    <name evidence="2" type="ORF">H2200_006284</name>
</gene>
<evidence type="ECO:0000256" key="1">
    <source>
        <dbReference type="SAM" id="Phobius"/>
    </source>
</evidence>
<sequence length="720" mass="79151">MPYTASIAVLGRLAGAGIDTLTIAFGQALGSFIPLGIHGEKVLHDAMKRLASCSTFGDVVWFGVGVRHVLRDLVQTSQGAALVALCAALSEGYAPDVSAIVLYEISQSLGAPGELTPSFNQWSALLKVTGSVFKDSSLGERISQLIKLIELAQVILAVGKLLRKQSETIYVHGGPACSWLASWADYILGLRIEVISCAGDTIFVNHATAVTRPQIVIVFSESTNKGTDIECTGTTMVVLSGRQFLKEYFSIPAEDWSERSGDLEWPLRFSGSRLPWDSMLRDTFGDDFVCLMTASAVSSTADNLQLATTPAECGAGADAVVGELGTLFARFIACKSYDIVSSTAVGHVYETYISFVTWSLGRLSELQSLKPFVLTEAHSLLVKEPGKRRNDYIQEQYLQTSQLLSNLCKCARSPACRGYRPTARHRESQDRAFCLVGISNTILYLSYLLSYLILDTPLLPSFCDLLRIYEYSCGSKSSSAINWYGAWGFLEYFGHLSSVLTSIVVTGTMLHSLVPMAVRFHVGAGSIQHGSQMYHEVSGRIRSDVRRCYEVESLEETADATLLSQDTTSPDLSCKAVVEDRAGRLAFWYRITSREGVMTFSPTEQLAQLVKARAYLVEHAHLRLGAGDRKPDFSTLSYAVAKGEGIVPVYRFPHDRFLLRPLRLNTLGRCTALACSANRTALVRSEDELARFLEFWTEAKDQILEGDSILGRYPYYELIP</sequence>
<keyword evidence="1" id="KW-1133">Transmembrane helix</keyword>
<evidence type="ECO:0000313" key="3">
    <source>
        <dbReference type="Proteomes" id="UP001172673"/>
    </source>
</evidence>
<dbReference type="Proteomes" id="UP001172673">
    <property type="component" value="Unassembled WGS sequence"/>
</dbReference>
<comment type="caution">
    <text evidence="2">The sequence shown here is derived from an EMBL/GenBank/DDBJ whole genome shotgun (WGS) entry which is preliminary data.</text>
</comment>
<organism evidence="2 3">
    <name type="scientific">Cladophialophora chaetospira</name>
    <dbReference type="NCBI Taxonomy" id="386627"/>
    <lineage>
        <taxon>Eukaryota</taxon>
        <taxon>Fungi</taxon>
        <taxon>Dikarya</taxon>
        <taxon>Ascomycota</taxon>
        <taxon>Pezizomycotina</taxon>
        <taxon>Eurotiomycetes</taxon>
        <taxon>Chaetothyriomycetidae</taxon>
        <taxon>Chaetothyriales</taxon>
        <taxon>Herpotrichiellaceae</taxon>
        <taxon>Cladophialophora</taxon>
    </lineage>
</organism>
<keyword evidence="1" id="KW-0472">Membrane</keyword>
<dbReference type="AlphaFoldDB" id="A0AA38XAM5"/>
<proteinExistence type="predicted"/>
<dbReference type="EMBL" id="JAPDRK010000008">
    <property type="protein sequence ID" value="KAJ9609954.1"/>
    <property type="molecule type" value="Genomic_DNA"/>
</dbReference>
<keyword evidence="3" id="KW-1185">Reference proteome</keyword>
<name>A0AA38XAM5_9EURO</name>
<evidence type="ECO:0000313" key="2">
    <source>
        <dbReference type="EMBL" id="KAJ9609954.1"/>
    </source>
</evidence>
<accession>A0AA38XAM5</accession>
<feature type="transmembrane region" description="Helical" evidence="1">
    <location>
        <begin position="492"/>
        <end position="514"/>
    </location>
</feature>